<evidence type="ECO:0008006" key="2">
    <source>
        <dbReference type="Google" id="ProtNLM"/>
    </source>
</evidence>
<organism evidence="1">
    <name type="scientific">hydrothermal vent metagenome</name>
    <dbReference type="NCBI Taxonomy" id="652676"/>
    <lineage>
        <taxon>unclassified sequences</taxon>
        <taxon>metagenomes</taxon>
        <taxon>ecological metagenomes</taxon>
    </lineage>
</organism>
<dbReference type="SUPFAM" id="SSF55729">
    <property type="entry name" value="Acyl-CoA N-acyltransferases (Nat)"/>
    <property type="match status" value="1"/>
</dbReference>
<evidence type="ECO:0000313" key="1">
    <source>
        <dbReference type="EMBL" id="VAX00972.1"/>
    </source>
</evidence>
<dbReference type="AlphaFoldDB" id="A0A3B1AAB1"/>
<protein>
    <recommendedName>
        <fullName evidence="2">BioF2-like acetyltransferase domain-containing protein</fullName>
    </recommendedName>
</protein>
<name>A0A3B1AAB1_9ZZZZ</name>
<dbReference type="EMBL" id="UOFV01000229">
    <property type="protein sequence ID" value="VAX00972.1"/>
    <property type="molecule type" value="Genomic_DNA"/>
</dbReference>
<feature type="non-terminal residue" evidence="1">
    <location>
        <position position="176"/>
    </location>
</feature>
<proteinExistence type="predicted"/>
<accession>A0A3B1AAB1</accession>
<dbReference type="InterPro" id="IPR016181">
    <property type="entry name" value="Acyl_CoA_acyltransferase"/>
</dbReference>
<reference evidence="1" key="1">
    <citation type="submission" date="2018-06" db="EMBL/GenBank/DDBJ databases">
        <authorList>
            <person name="Zhirakovskaya E."/>
        </authorList>
    </citation>
    <scope>NUCLEOTIDE SEQUENCE</scope>
</reference>
<gene>
    <name evidence="1" type="ORF">MNBD_GAMMA19-2346</name>
</gene>
<dbReference type="Gene3D" id="3.40.630.30">
    <property type="match status" value="1"/>
</dbReference>
<sequence>MSETSIEIKELESQSVQRWDAFVEACPEATFFHRAGWKKAIEAGMGHRAHFLYAERNGNIEGVLPLGHIKSFLFGNALMSAPFCVYGGIAAHSDAARVALHQAAEKLAHRLGVDYLEMRNAQFAQTESHESQLPNENWLEKELYVTFRKEIDPDAEKNLLSIPRKQRAVVRKGIKA</sequence>